<dbReference type="InterPro" id="IPR002110">
    <property type="entry name" value="Ankyrin_rpt"/>
</dbReference>
<proteinExistence type="predicted"/>
<organism evidence="2 3">
    <name type="scientific">Ficus carica</name>
    <name type="common">Common fig</name>
    <dbReference type="NCBI Taxonomy" id="3494"/>
    <lineage>
        <taxon>Eukaryota</taxon>
        <taxon>Viridiplantae</taxon>
        <taxon>Streptophyta</taxon>
        <taxon>Embryophyta</taxon>
        <taxon>Tracheophyta</taxon>
        <taxon>Spermatophyta</taxon>
        <taxon>Magnoliopsida</taxon>
        <taxon>eudicotyledons</taxon>
        <taxon>Gunneridae</taxon>
        <taxon>Pentapetalae</taxon>
        <taxon>rosids</taxon>
        <taxon>fabids</taxon>
        <taxon>Rosales</taxon>
        <taxon>Moraceae</taxon>
        <taxon>Ficeae</taxon>
        <taxon>Ficus</taxon>
    </lineage>
</organism>
<dbReference type="EMBL" id="BTGU01000101">
    <property type="protein sequence ID" value="GMN60718.1"/>
    <property type="molecule type" value="Genomic_DNA"/>
</dbReference>
<reference evidence="2" key="1">
    <citation type="submission" date="2023-07" db="EMBL/GenBank/DDBJ databases">
        <title>draft genome sequence of fig (Ficus carica).</title>
        <authorList>
            <person name="Takahashi T."/>
            <person name="Nishimura K."/>
        </authorList>
    </citation>
    <scope>NUCLEOTIDE SEQUENCE</scope>
</reference>
<feature type="repeat" description="ANK" evidence="1">
    <location>
        <begin position="9"/>
        <end position="29"/>
    </location>
</feature>
<keyword evidence="1" id="KW-0040">ANK repeat</keyword>
<dbReference type="Pfam" id="PF00023">
    <property type="entry name" value="Ank"/>
    <property type="match status" value="1"/>
</dbReference>
<evidence type="ECO:0000313" key="2">
    <source>
        <dbReference type="EMBL" id="GMN60718.1"/>
    </source>
</evidence>
<protein>
    <submittedName>
        <fullName evidence="2">Uncharacterized protein</fullName>
    </submittedName>
</protein>
<dbReference type="InterPro" id="IPR036770">
    <property type="entry name" value="Ankyrin_rpt-contain_sf"/>
</dbReference>
<sequence length="109" mass="11776">MLVNERDTKGNNPLHLAAERAHPKVVSILTWDLKVNLGLMNQRGMTALDVAENYSGKVPSIRLDRNPNVGIDASLANPNGHIDAAGVGNIIGFGLGGIDHDRCVSRRER</sequence>
<gene>
    <name evidence="2" type="ORF">TIFTF001_029825</name>
</gene>
<evidence type="ECO:0000256" key="1">
    <source>
        <dbReference type="PROSITE-ProRule" id="PRU00023"/>
    </source>
</evidence>
<dbReference type="SUPFAM" id="SSF48403">
    <property type="entry name" value="Ankyrin repeat"/>
    <property type="match status" value="1"/>
</dbReference>
<evidence type="ECO:0000313" key="3">
    <source>
        <dbReference type="Proteomes" id="UP001187192"/>
    </source>
</evidence>
<dbReference type="Proteomes" id="UP001187192">
    <property type="component" value="Unassembled WGS sequence"/>
</dbReference>
<name>A0AA88DSH7_FICCA</name>
<accession>A0AA88DSH7</accession>
<dbReference type="AlphaFoldDB" id="A0AA88DSH7"/>
<comment type="caution">
    <text evidence="2">The sequence shown here is derived from an EMBL/GenBank/DDBJ whole genome shotgun (WGS) entry which is preliminary data.</text>
</comment>
<dbReference type="Gene3D" id="1.25.40.20">
    <property type="entry name" value="Ankyrin repeat-containing domain"/>
    <property type="match status" value="1"/>
</dbReference>
<dbReference type="PROSITE" id="PS50297">
    <property type="entry name" value="ANK_REP_REGION"/>
    <property type="match status" value="1"/>
</dbReference>
<dbReference type="Gramene" id="FCD_00018645-RA">
    <property type="protein sequence ID" value="FCD_00018645-RA:cds"/>
    <property type="gene ID" value="FCD_00018645"/>
</dbReference>
<keyword evidence="3" id="KW-1185">Reference proteome</keyword>
<dbReference type="PROSITE" id="PS50088">
    <property type="entry name" value="ANK_REPEAT"/>
    <property type="match status" value="1"/>
</dbReference>